<accession>A0A6I6JGT1</accession>
<evidence type="ECO:0000256" key="3">
    <source>
        <dbReference type="SAM" id="Phobius"/>
    </source>
</evidence>
<dbReference type="Proteomes" id="UP000428328">
    <property type="component" value="Chromosome"/>
</dbReference>
<feature type="repeat" description="TPR" evidence="1">
    <location>
        <begin position="269"/>
        <end position="302"/>
    </location>
</feature>
<dbReference type="EMBL" id="CP046400">
    <property type="protein sequence ID" value="QGY40228.1"/>
    <property type="molecule type" value="Genomic_DNA"/>
</dbReference>
<keyword evidence="2" id="KW-0175">Coiled coil</keyword>
<keyword evidence="3" id="KW-1133">Transmembrane helix</keyword>
<evidence type="ECO:0000256" key="2">
    <source>
        <dbReference type="SAM" id="Coils"/>
    </source>
</evidence>
<name>A0A6I6JGT1_9BACT</name>
<dbReference type="InterPro" id="IPR019734">
    <property type="entry name" value="TPR_rpt"/>
</dbReference>
<dbReference type="SUPFAM" id="SSF48452">
    <property type="entry name" value="TPR-like"/>
    <property type="match status" value="1"/>
</dbReference>
<protein>
    <submittedName>
        <fullName evidence="4">Uncharacterized protein</fullName>
    </submittedName>
</protein>
<feature type="coiled-coil region" evidence="2">
    <location>
        <begin position="90"/>
        <end position="117"/>
    </location>
</feature>
<feature type="transmembrane region" description="Helical" evidence="3">
    <location>
        <begin position="7"/>
        <end position="36"/>
    </location>
</feature>
<keyword evidence="5" id="KW-1185">Reference proteome</keyword>
<dbReference type="Gene3D" id="1.25.40.10">
    <property type="entry name" value="Tetratricopeptide repeat domain"/>
    <property type="match status" value="2"/>
</dbReference>
<dbReference type="SMART" id="SM00028">
    <property type="entry name" value="TPR"/>
    <property type="match status" value="2"/>
</dbReference>
<feature type="transmembrane region" description="Helical" evidence="3">
    <location>
        <begin position="60"/>
        <end position="83"/>
    </location>
</feature>
<dbReference type="AlphaFoldDB" id="A0A6I6JGT1"/>
<evidence type="ECO:0000256" key="1">
    <source>
        <dbReference type="PROSITE-ProRule" id="PRU00339"/>
    </source>
</evidence>
<organism evidence="4 5">
    <name type="scientific">Pseudodesulfovibrio cashew</name>
    <dbReference type="NCBI Taxonomy" id="2678688"/>
    <lineage>
        <taxon>Bacteria</taxon>
        <taxon>Pseudomonadati</taxon>
        <taxon>Thermodesulfobacteriota</taxon>
        <taxon>Desulfovibrionia</taxon>
        <taxon>Desulfovibrionales</taxon>
        <taxon>Desulfovibrionaceae</taxon>
    </lineage>
</organism>
<keyword evidence="3" id="KW-0812">Transmembrane</keyword>
<dbReference type="InterPro" id="IPR011990">
    <property type="entry name" value="TPR-like_helical_dom_sf"/>
</dbReference>
<gene>
    <name evidence="4" type="ORF">GM415_08845</name>
</gene>
<proteinExistence type="predicted"/>
<dbReference type="KEGG" id="psel:GM415_08845"/>
<keyword evidence="3" id="KW-0472">Membrane</keyword>
<reference evidence="4 5" key="1">
    <citation type="submission" date="2019-11" db="EMBL/GenBank/DDBJ databases">
        <authorList>
            <person name="Zheng R.K."/>
            <person name="Sun C.M."/>
        </authorList>
    </citation>
    <scope>NUCLEOTIDE SEQUENCE [LARGE SCALE GENOMIC DNA]</scope>
    <source>
        <strain evidence="4 5">SRB007</strain>
    </source>
</reference>
<evidence type="ECO:0000313" key="4">
    <source>
        <dbReference type="EMBL" id="QGY40228.1"/>
    </source>
</evidence>
<dbReference type="RefSeq" id="WP_158947450.1">
    <property type="nucleotide sequence ID" value="NZ_CP046400.1"/>
</dbReference>
<evidence type="ECO:0000313" key="5">
    <source>
        <dbReference type="Proteomes" id="UP000428328"/>
    </source>
</evidence>
<dbReference type="PROSITE" id="PS50005">
    <property type="entry name" value="TPR"/>
    <property type="match status" value="1"/>
</dbReference>
<keyword evidence="1" id="KW-0802">TPR repeat</keyword>
<sequence length="392" mass="44245">MNETAKVVSYCLSGVVLVLAVFFGTRCIDLIFLHAYSIQGDSIKPSAEAFVNAFQGYRDFVTVITGLLTLFIGATGFAAFFSFRKLREEEKSIVLKMEKDEERIEKLRQRLEERERTDGEKIKDIICDLMRYARIQQARVLLESEADKAAAIDVLEGNESTASSDHIFHQLKGDAYYYRGRHGDYDVAIEEYKKAIKCSESSSASWLGLGQAKYRSVASKNDEQDGDLDTGEVISFRLKENRDTVSDTSVVEEAIRDVKIAISYGASVAEAGIELGHMYKSIEKYDSALDAYQNVLSSNKNHTACAFFYCHLWIVRKYEKLLSEDVSQGEVNEIVRLLKKIGLLDVYNSKVAYALLWYLFSTIKGLGTDKDVDEAYSATTKYTINNLFELVK</sequence>